<dbReference type="InterPro" id="IPR017938">
    <property type="entry name" value="Riboflavin_synthase-like_b-brl"/>
</dbReference>
<evidence type="ECO:0000256" key="3">
    <source>
        <dbReference type="ARBA" id="ARBA00022630"/>
    </source>
</evidence>
<dbReference type="InterPro" id="IPR023455">
    <property type="entry name" value="Dihydroorotate_DHASE_ETsu"/>
</dbReference>
<evidence type="ECO:0000256" key="11">
    <source>
        <dbReference type="HAMAP-Rule" id="MF_01211"/>
    </source>
</evidence>
<dbReference type="AlphaFoldDB" id="A0A9X3WPY8"/>
<dbReference type="HAMAP" id="MF_01211">
    <property type="entry name" value="DHODB_Fe_S_bind"/>
    <property type="match status" value="1"/>
</dbReference>
<proteinExistence type="inferred from homology"/>
<keyword evidence="7 11" id="KW-0665">Pyrimidine biosynthesis</keyword>
<dbReference type="Proteomes" id="UP001145050">
    <property type="component" value="Unassembled WGS sequence"/>
</dbReference>
<dbReference type="Pfam" id="PF10418">
    <property type="entry name" value="DHODB_Fe-S_bind"/>
    <property type="match status" value="1"/>
</dbReference>
<evidence type="ECO:0000256" key="12">
    <source>
        <dbReference type="PIRSR" id="PIRSR006816-1"/>
    </source>
</evidence>
<dbReference type="InterPro" id="IPR012165">
    <property type="entry name" value="Cyt_c3_hydrogenase_gsu"/>
</dbReference>
<evidence type="ECO:0000256" key="13">
    <source>
        <dbReference type="PIRSR" id="PIRSR006816-2"/>
    </source>
</evidence>
<dbReference type="PANTHER" id="PTHR43513:SF3">
    <property type="entry name" value="DIHYDROOROTATE DEHYDROGENASE B (NAD(+)), ELECTRON TRANSFER SUBUNIT-RELATED"/>
    <property type="match status" value="1"/>
</dbReference>
<evidence type="ECO:0000256" key="6">
    <source>
        <dbReference type="ARBA" id="ARBA00022827"/>
    </source>
</evidence>
<dbReference type="PIRSF" id="PIRSF006816">
    <property type="entry name" value="Cyc3_hyd_g"/>
    <property type="match status" value="1"/>
</dbReference>
<comment type="cofactor">
    <cofactor evidence="11 12">
        <name>FAD</name>
        <dbReference type="ChEBI" id="CHEBI:57692"/>
    </cofactor>
    <text evidence="11 12">Binds 1 FAD per subunit.</text>
</comment>
<evidence type="ECO:0000256" key="10">
    <source>
        <dbReference type="ARBA" id="ARBA00023014"/>
    </source>
</evidence>
<dbReference type="PANTHER" id="PTHR43513">
    <property type="entry name" value="DIHYDROOROTATE DEHYDROGENASE B (NAD(+)), ELECTRON TRANSFER SUBUNIT"/>
    <property type="match status" value="1"/>
</dbReference>
<keyword evidence="2 11" id="KW-0813">Transport</keyword>
<protein>
    <recommendedName>
        <fullName evidence="11">Dihydroorotate dehydrogenase B (NAD(+)), electron transfer subunit</fullName>
    </recommendedName>
    <alternativeName>
        <fullName evidence="11">Dihydroorotate oxidase B, electron transfer subunit</fullName>
    </alternativeName>
</protein>
<keyword evidence="3 11" id="KW-0285">Flavoprotein</keyword>
<comment type="caution">
    <text evidence="15">The sequence shown here is derived from an EMBL/GenBank/DDBJ whole genome shotgun (WGS) entry which is preliminary data.</text>
</comment>
<dbReference type="Gene3D" id="3.40.50.80">
    <property type="entry name" value="Nucleotide-binding domain of ferredoxin-NADP reductase (FNR) module"/>
    <property type="match status" value="1"/>
</dbReference>
<dbReference type="EMBL" id="JAMQKB010000002">
    <property type="protein sequence ID" value="MDC3423665.1"/>
    <property type="molecule type" value="Genomic_DNA"/>
</dbReference>
<dbReference type="PROSITE" id="PS51384">
    <property type="entry name" value="FAD_FR"/>
    <property type="match status" value="1"/>
</dbReference>
<sequence>MKKAQAVLADKRKIAKDTYEMELTVEEMNVIPTPGQFAHIRIGNGSAHMLRRPISIADVDPIQNTLTIIFKVIGGGTNELSHCQVGDELDVLIGCGQGYPVEDLAIQKALLIGGGIGVPPLYYLAKRLREQGIEVTSILGFQTKEHVFYEKEFSLLGGVQIVTNDGSYGHKGFVTDVVPPVSDFGSYFTCGPTGMLKAVTHQLKGQKGYISIEERMGCGIGACYACVVPIADGEGFRKICKDGPVFKAEEVVL</sequence>
<comment type="cofactor">
    <cofactor evidence="11">
        <name>[2Fe-2S] cluster</name>
        <dbReference type="ChEBI" id="CHEBI:190135"/>
    </cofactor>
    <text evidence="11">Binds 1 [2Fe-2S] cluster per subunit.</text>
</comment>
<feature type="binding site" evidence="11 12">
    <location>
        <begin position="52"/>
        <end position="55"/>
    </location>
    <ligand>
        <name>FAD</name>
        <dbReference type="ChEBI" id="CHEBI:57692"/>
    </ligand>
</feature>
<feature type="domain" description="FAD-binding FR-type" evidence="14">
    <location>
        <begin position="1"/>
        <end position="102"/>
    </location>
</feature>
<keyword evidence="16" id="KW-1185">Reference proteome</keyword>
<dbReference type="InterPro" id="IPR017927">
    <property type="entry name" value="FAD-bd_FR_type"/>
</dbReference>
<evidence type="ECO:0000256" key="1">
    <source>
        <dbReference type="ARBA" id="ARBA00006422"/>
    </source>
</evidence>
<comment type="cofactor">
    <cofactor evidence="13">
        <name>[2Fe-2S] cluster</name>
        <dbReference type="ChEBI" id="CHEBI:190135"/>
    </cofactor>
    <text evidence="13">Binds 1 [2Fe-2S] cluster per subunit.</text>
</comment>
<keyword evidence="10 11" id="KW-0411">Iron-sulfur</keyword>
<accession>A0A9X3WPY8</accession>
<evidence type="ECO:0000256" key="8">
    <source>
        <dbReference type="ARBA" id="ARBA00022982"/>
    </source>
</evidence>
<keyword evidence="4 11" id="KW-0001">2Fe-2S</keyword>
<dbReference type="PRINTS" id="PR00409">
    <property type="entry name" value="PHDIOXRDTASE"/>
</dbReference>
<evidence type="ECO:0000313" key="15">
    <source>
        <dbReference type="EMBL" id="MDC3423665.1"/>
    </source>
</evidence>
<comment type="function">
    <text evidence="11">Responsible for channeling the electrons from the oxidation of dihydroorotate from the FMN redox center in the PyrD type B subunit to the ultimate electron acceptor NAD(+).</text>
</comment>
<organism evidence="15 16">
    <name type="scientific">Terrihalobacillus insolitus</name>
    <dbReference type="NCBI Taxonomy" id="2950438"/>
    <lineage>
        <taxon>Bacteria</taxon>
        <taxon>Bacillati</taxon>
        <taxon>Bacillota</taxon>
        <taxon>Bacilli</taxon>
        <taxon>Bacillales</taxon>
        <taxon>Bacillaceae</taxon>
        <taxon>Terrihalobacillus</taxon>
    </lineage>
</organism>
<dbReference type="GO" id="GO:0016491">
    <property type="term" value="F:oxidoreductase activity"/>
    <property type="evidence" value="ECO:0007669"/>
    <property type="project" value="InterPro"/>
</dbReference>
<evidence type="ECO:0000256" key="4">
    <source>
        <dbReference type="ARBA" id="ARBA00022714"/>
    </source>
</evidence>
<dbReference type="GO" id="GO:0051537">
    <property type="term" value="F:2 iron, 2 sulfur cluster binding"/>
    <property type="evidence" value="ECO:0007669"/>
    <property type="project" value="UniProtKB-KW"/>
</dbReference>
<evidence type="ECO:0000259" key="14">
    <source>
        <dbReference type="PROSITE" id="PS51384"/>
    </source>
</evidence>
<gene>
    <name evidence="11" type="primary">pyrK</name>
    <name evidence="15" type="ORF">NC797_03980</name>
</gene>
<dbReference type="GO" id="GO:0009055">
    <property type="term" value="F:electron transfer activity"/>
    <property type="evidence" value="ECO:0007669"/>
    <property type="project" value="UniProtKB-UniRule"/>
</dbReference>
<dbReference type="InterPro" id="IPR050353">
    <property type="entry name" value="PyrK_electron_transfer"/>
</dbReference>
<evidence type="ECO:0000256" key="2">
    <source>
        <dbReference type="ARBA" id="ARBA00022448"/>
    </source>
</evidence>
<feature type="binding site" evidence="11 13">
    <location>
        <position position="218"/>
    </location>
    <ligand>
        <name>[2Fe-2S] cluster</name>
        <dbReference type="ChEBI" id="CHEBI:190135"/>
    </ligand>
</feature>
<comment type="pathway">
    <text evidence="11">Pyrimidine metabolism; UMP biosynthesis via de novo pathway; orotate from (S)-dihydroorotate (NAD(+) route): step 1/1.</text>
</comment>
<keyword evidence="6 11" id="KW-0274">FAD</keyword>
<dbReference type="SUPFAM" id="SSF63380">
    <property type="entry name" value="Riboflavin synthase domain-like"/>
    <property type="match status" value="1"/>
</dbReference>
<name>A0A9X3WPY8_9BACI</name>
<comment type="caution">
    <text evidence="11">Lacks conserved residue(s) required for the propagation of feature annotation.</text>
</comment>
<dbReference type="CDD" id="cd06218">
    <property type="entry name" value="DHOD_e_trans"/>
    <property type="match status" value="1"/>
</dbReference>
<reference evidence="15" key="1">
    <citation type="submission" date="2022-06" db="EMBL/GenBank/DDBJ databases">
        <title>Aquibacillus sp. a new bacterium isolated from soil saline samples.</title>
        <authorList>
            <person name="Galisteo C."/>
            <person name="De La Haba R."/>
            <person name="Sanchez-Porro C."/>
            <person name="Ventosa A."/>
        </authorList>
    </citation>
    <scope>NUCLEOTIDE SEQUENCE</scope>
    <source>
        <strain evidence="15">3ASR75-11</strain>
    </source>
</reference>
<dbReference type="InterPro" id="IPR039261">
    <property type="entry name" value="FNR_nucleotide-bd"/>
</dbReference>
<feature type="binding site" evidence="11 13">
    <location>
        <position position="226"/>
    </location>
    <ligand>
        <name>[2Fe-2S] cluster</name>
        <dbReference type="ChEBI" id="CHEBI:190135"/>
    </ligand>
</feature>
<comment type="similarity">
    <text evidence="1 11">Belongs to the PyrK family.</text>
</comment>
<dbReference type="GO" id="GO:0044205">
    <property type="term" value="P:'de novo' UMP biosynthetic process"/>
    <property type="evidence" value="ECO:0007669"/>
    <property type="project" value="UniProtKB-UniRule"/>
</dbReference>
<dbReference type="GO" id="GO:0050660">
    <property type="term" value="F:flavin adenine dinucleotide binding"/>
    <property type="evidence" value="ECO:0007669"/>
    <property type="project" value="InterPro"/>
</dbReference>
<evidence type="ECO:0000256" key="7">
    <source>
        <dbReference type="ARBA" id="ARBA00022975"/>
    </source>
</evidence>
<dbReference type="GO" id="GO:0046872">
    <property type="term" value="F:metal ion binding"/>
    <property type="evidence" value="ECO:0007669"/>
    <property type="project" value="UniProtKB-KW"/>
</dbReference>
<comment type="subunit">
    <text evidence="11">Heterotetramer of 2 PyrK and 2 PyrD type B subunits.</text>
</comment>
<evidence type="ECO:0000256" key="9">
    <source>
        <dbReference type="ARBA" id="ARBA00023004"/>
    </source>
</evidence>
<keyword evidence="8 11" id="KW-0249">Electron transport</keyword>
<dbReference type="RefSeq" id="WP_272435408.1">
    <property type="nucleotide sequence ID" value="NZ_JAMQKB010000002.1"/>
</dbReference>
<dbReference type="InterPro" id="IPR037117">
    <property type="entry name" value="Dihydroorotate_DH_ele_sf"/>
</dbReference>
<evidence type="ECO:0000313" key="16">
    <source>
        <dbReference type="Proteomes" id="UP001145050"/>
    </source>
</evidence>
<dbReference type="SUPFAM" id="SSF52343">
    <property type="entry name" value="Ferredoxin reductase-like, C-terminal NADP-linked domain"/>
    <property type="match status" value="1"/>
</dbReference>
<dbReference type="InterPro" id="IPR019480">
    <property type="entry name" value="Dihydroorotate_DH_Fe-S-bd"/>
</dbReference>
<keyword evidence="9 11" id="KW-0408">Iron</keyword>
<dbReference type="Gene3D" id="2.40.30.10">
    <property type="entry name" value="Translation factors"/>
    <property type="match status" value="1"/>
</dbReference>
<keyword evidence="5 11" id="KW-0479">Metal-binding</keyword>
<evidence type="ECO:0000256" key="5">
    <source>
        <dbReference type="ARBA" id="ARBA00022723"/>
    </source>
</evidence>
<feature type="binding site" evidence="11 12">
    <location>
        <begin position="76"/>
        <end position="77"/>
    </location>
    <ligand>
        <name>FAD</name>
        <dbReference type="ChEBI" id="CHEBI:57692"/>
    </ligand>
</feature>
<dbReference type="Gene3D" id="2.10.240.10">
    <property type="entry name" value="Dihydroorotate dehydrogenase, electron transfer subunit"/>
    <property type="match status" value="1"/>
</dbReference>
<feature type="binding site" evidence="11 13">
    <location>
        <position position="223"/>
    </location>
    <ligand>
        <name>[2Fe-2S] cluster</name>
        <dbReference type="ChEBI" id="CHEBI:190135"/>
    </ligand>
</feature>
<feature type="binding site" evidence="11 13">
    <location>
        <position position="240"/>
    </location>
    <ligand>
        <name>[2Fe-2S] cluster</name>
        <dbReference type="ChEBI" id="CHEBI:190135"/>
    </ligand>
</feature>